<dbReference type="HOGENOM" id="CLU_3399809_0_0_1"/>
<feature type="compositionally biased region" description="Basic and acidic residues" evidence="1">
    <location>
        <begin position="1"/>
        <end position="12"/>
    </location>
</feature>
<feature type="non-terminal residue" evidence="2">
    <location>
        <position position="1"/>
    </location>
</feature>
<accession>N6TJ62</accession>
<sequence>MEEIQENIRENAAKATENLLPIKSRASSERE</sequence>
<protein>
    <submittedName>
        <fullName evidence="2">Uncharacterized protein</fullName>
    </submittedName>
</protein>
<name>N6TJ62_DENPD</name>
<evidence type="ECO:0000256" key="1">
    <source>
        <dbReference type="SAM" id="MobiDB-lite"/>
    </source>
</evidence>
<feature type="region of interest" description="Disordered" evidence="1">
    <location>
        <begin position="1"/>
        <end position="31"/>
    </location>
</feature>
<reference evidence="2" key="1">
    <citation type="journal article" date="2013" name="Genome Biol.">
        <title>Draft genome of the mountain pine beetle, Dendroctonus ponderosae Hopkins, a major forest pest.</title>
        <authorList>
            <person name="Keeling C.I."/>
            <person name="Yuen M.M."/>
            <person name="Liao N.Y."/>
            <person name="Docking T.R."/>
            <person name="Chan S.K."/>
            <person name="Taylor G.A."/>
            <person name="Palmquist D.L."/>
            <person name="Jackman S.D."/>
            <person name="Nguyen A."/>
            <person name="Li M."/>
            <person name="Henderson H."/>
            <person name="Janes J.K."/>
            <person name="Zhao Y."/>
            <person name="Pandoh P."/>
            <person name="Moore R."/>
            <person name="Sperling F.A."/>
            <person name="Huber D.P."/>
            <person name="Birol I."/>
            <person name="Jones S.J."/>
            <person name="Bohlmann J."/>
        </authorList>
    </citation>
    <scope>NUCLEOTIDE SEQUENCE</scope>
</reference>
<dbReference type="AlphaFoldDB" id="N6TJ62"/>
<gene>
    <name evidence="2" type="ORF">YQE_03088</name>
</gene>
<dbReference type="EMBL" id="KB740523">
    <property type="protein sequence ID" value="ENN80484.1"/>
    <property type="molecule type" value="Genomic_DNA"/>
</dbReference>
<evidence type="ECO:0000313" key="2">
    <source>
        <dbReference type="EMBL" id="ENN80484.1"/>
    </source>
</evidence>
<organism evidence="2">
    <name type="scientific">Dendroctonus ponderosae</name>
    <name type="common">Mountain pine beetle</name>
    <dbReference type="NCBI Taxonomy" id="77166"/>
    <lineage>
        <taxon>Eukaryota</taxon>
        <taxon>Metazoa</taxon>
        <taxon>Ecdysozoa</taxon>
        <taxon>Arthropoda</taxon>
        <taxon>Hexapoda</taxon>
        <taxon>Insecta</taxon>
        <taxon>Pterygota</taxon>
        <taxon>Neoptera</taxon>
        <taxon>Endopterygota</taxon>
        <taxon>Coleoptera</taxon>
        <taxon>Polyphaga</taxon>
        <taxon>Cucujiformia</taxon>
        <taxon>Curculionidae</taxon>
        <taxon>Scolytinae</taxon>
        <taxon>Dendroctonus</taxon>
    </lineage>
</organism>
<proteinExistence type="predicted"/>